<dbReference type="EC" id="1.4.1.13" evidence="16"/>
<dbReference type="InterPro" id="IPR050711">
    <property type="entry name" value="ET-N_metabolism_enzyme"/>
</dbReference>
<evidence type="ECO:0000256" key="13">
    <source>
        <dbReference type="ARBA" id="ARBA00023291"/>
    </source>
</evidence>
<dbReference type="InterPro" id="IPR036485">
    <property type="entry name" value="Glu_synth_asu_C_sf"/>
</dbReference>
<dbReference type="CDD" id="cd02808">
    <property type="entry name" value="GltS_FMN"/>
    <property type="match status" value="1"/>
</dbReference>
<dbReference type="CDD" id="cd00982">
    <property type="entry name" value="gltB_C"/>
    <property type="match status" value="1"/>
</dbReference>
<evidence type="ECO:0000256" key="5">
    <source>
        <dbReference type="ARBA" id="ARBA00022630"/>
    </source>
</evidence>
<dbReference type="InterPro" id="IPR006982">
    <property type="entry name" value="Glu_synth_centr_N"/>
</dbReference>
<dbReference type="CDD" id="cd00713">
    <property type="entry name" value="GltS"/>
    <property type="match status" value="1"/>
</dbReference>
<comment type="cofactor">
    <cofactor evidence="1">
        <name>FMN</name>
        <dbReference type="ChEBI" id="CHEBI:58210"/>
    </cofactor>
</comment>
<evidence type="ECO:0000256" key="6">
    <source>
        <dbReference type="ARBA" id="ARBA00022643"/>
    </source>
</evidence>
<evidence type="ECO:0000256" key="12">
    <source>
        <dbReference type="ARBA" id="ARBA00023164"/>
    </source>
</evidence>
<dbReference type="PROSITE" id="PS51278">
    <property type="entry name" value="GATASE_TYPE_2"/>
    <property type="match status" value="1"/>
</dbReference>
<evidence type="ECO:0000313" key="16">
    <source>
        <dbReference type="EMBL" id="MBS7526141.1"/>
    </source>
</evidence>
<keyword evidence="5" id="KW-0285">Flavoprotein</keyword>
<keyword evidence="17" id="KW-1185">Reference proteome</keyword>
<comment type="cofactor">
    <cofactor evidence="2">
        <name>[3Fe-4S] cluster</name>
        <dbReference type="ChEBI" id="CHEBI:21137"/>
    </cofactor>
</comment>
<dbReference type="Pfam" id="PF01493">
    <property type="entry name" value="GXGXG"/>
    <property type="match status" value="1"/>
</dbReference>
<evidence type="ECO:0000256" key="4">
    <source>
        <dbReference type="ARBA" id="ARBA00022605"/>
    </source>
</evidence>
<dbReference type="EMBL" id="JAHBCL010000007">
    <property type="protein sequence ID" value="MBS7526141.1"/>
    <property type="molecule type" value="Genomic_DNA"/>
</dbReference>
<evidence type="ECO:0000256" key="8">
    <source>
        <dbReference type="ARBA" id="ARBA00022962"/>
    </source>
</evidence>
<evidence type="ECO:0000256" key="3">
    <source>
        <dbReference type="ARBA" id="ARBA00009716"/>
    </source>
</evidence>
<keyword evidence="12" id="KW-0314">Glutamate biosynthesis</keyword>
<dbReference type="Gene3D" id="3.20.20.70">
    <property type="entry name" value="Aldolase class I"/>
    <property type="match status" value="2"/>
</dbReference>
<feature type="domain" description="Glutamine amidotransferase type-2" evidence="15">
    <location>
        <begin position="24"/>
        <end position="422"/>
    </location>
</feature>
<comment type="pathway">
    <text evidence="14">Amino-acid biosynthesis.</text>
</comment>
<dbReference type="PANTHER" id="PTHR11938:SF133">
    <property type="entry name" value="GLUTAMATE SYNTHASE (NADH)"/>
    <property type="match status" value="1"/>
</dbReference>
<protein>
    <submittedName>
        <fullName evidence="16">Glutamate synthase large subunit</fullName>
        <ecNumber evidence="16">1.4.1.13</ecNumber>
    </submittedName>
</protein>
<sequence length="1509" mass="166822">MNMVSNGLPSAQGLYDPSYEKDNCGVGFIANIKGEKSHEVVKKGIEILVNMTHRGAAGSDPTTGDGAGLMVQIPHEFFKIACTNLGMELPEARAYAVGMMFLPKTPAVRYQCEGITERIVEEEGASLIGWRLVPVDNRSIGDTARYTEPIIKQVIIGMGSIQTVEAFEAKLYLIRKRIENEIAKRVAKGNELFYICSMSNKTIVYKGLLLPEQIASFYIDLDDLNFKSAMAMVHSRFSTNTFPTWELAHPYRYLAHNGEINTIRGNRNWMNAREGVLKSDVYQKDVSKLFPILTPNMSDSGSLDNVFELLRTHGKSNSHALTMLIPEAWENDLNMNEHKRCYYEYNASMVEPWDGPAAVFFCDGDQVGATLDRNGLRPAKYVITNDGFMVMASELGVIRFEPERIMKKGRLEPGKMIMVDINKGAVIEDEAIKAEIYESFPYLEAVNERRVTLDTMPEFKENYQIRSETLTEKQYAFGYTLEDIHEIVKVMAETGKEPIGAMGNDAPLAVFSDQPQTLFNYFRQLFAQVTNPPIDPIREKIVMSLKNYIGSQASMLSMSPDVEPFIEIPSPVLNNIDMGKIRSLRNEHFKSTKIPITFKADLGVDGFKAALQSICERASRRVAEGYNILILSDKKVDGYEASIPSLLAVSAIHHHLIAEKTRTKVSIIVESGDARDTTHIAMLVAYGASAVNPYLAIETARELARKKIIHNMTEDEATENYVHALSTGLQKILSKMGICTVQSYHGAQIFEALGLSQAFVDQYFPGTPSRIGGLNVESIAKETISKHHKAFNRLRKSMNDLEIGGQLIWRNGAERHLFNPETISLLQRATRNNDFRTFQEYTRIINNQAKGLSTVRGMFELINAPQPISIDEVEPVSEILKRFVTGAMSFGSLSKEVHETIAIAMNRIGARSNSGEGGEDPARYQIDDEGNNRRSAIKQVASARFGVNTHYIMNADELQIKVAQGAKPGEGGHLPGPKVDAHIARVRHSTPGIDLISPPPHHDIYSIEDLAQLIYDLKSTNPKARISVKLVAEVGVGTIAAGVAKAHADMILISGHDGGTGASPISSIKTAGVPWEIGLSEAHQVLLLNNLRSRVRLQTDGQLKTGRDIVIAALLGAEEFGFATTALVVMGCTMLRHCNKNNCDLGIATQDPDLRKNFKGRPEYLINFLTFMAMEARQIMADMGFRTIEEMVGRVDKIKVNSKIDHWKAVQLDLDKVLYRPDVPSRMKPYCTEAQDHGIDQSFDHKLMEAATIAMKTKKPIQASFEINNVHRTVGSMLSGEIIQRFGEKGLPEDTLTFRFRGSAGQSFGAFGAPGLTLILEGDTNDYVGKSLSGAKIVVKPSSKATFNASENFIAGNTILYGATAGELYINGRVGERFGVRNSGASAVVEGVGNHGCEYMTGGTVVILGSTGKNFAAGMSGGEAFVYDPDNKLEENCNFEMVKVFELDDITRDRVKAMIEKHQALTDSVIADKILKDWDNAVNAFKYIVSPIYKAIVDQKQFVESERVS</sequence>
<evidence type="ECO:0000256" key="10">
    <source>
        <dbReference type="ARBA" id="ARBA00023004"/>
    </source>
</evidence>
<dbReference type="NCBIfam" id="NF008730">
    <property type="entry name" value="PRK11750.1"/>
    <property type="match status" value="1"/>
</dbReference>
<keyword evidence="7" id="KW-0479">Metal-binding</keyword>
<name>A0ABS5PNJ0_9FIRM</name>
<dbReference type="Pfam" id="PF04898">
    <property type="entry name" value="Glu_syn_central"/>
    <property type="match status" value="1"/>
</dbReference>
<keyword evidence="13" id="KW-0003">3Fe-4S</keyword>
<evidence type="ECO:0000259" key="15">
    <source>
        <dbReference type="PROSITE" id="PS51278"/>
    </source>
</evidence>
<evidence type="ECO:0000256" key="7">
    <source>
        <dbReference type="ARBA" id="ARBA00022723"/>
    </source>
</evidence>
<dbReference type="InterPro" id="IPR002932">
    <property type="entry name" value="Glu_synthdom"/>
</dbReference>
<evidence type="ECO:0000256" key="2">
    <source>
        <dbReference type="ARBA" id="ARBA00001927"/>
    </source>
</evidence>
<evidence type="ECO:0000256" key="11">
    <source>
        <dbReference type="ARBA" id="ARBA00023014"/>
    </source>
</evidence>
<dbReference type="InterPro" id="IPR017932">
    <property type="entry name" value="GATase_2_dom"/>
</dbReference>
<dbReference type="InterPro" id="IPR013785">
    <property type="entry name" value="Aldolase_TIM"/>
</dbReference>
<keyword evidence="10" id="KW-0408">Iron</keyword>
<dbReference type="SUPFAM" id="SSF51395">
    <property type="entry name" value="FMN-linked oxidoreductases"/>
    <property type="match status" value="1"/>
</dbReference>
<accession>A0ABS5PNJ0</accession>
<dbReference type="Pfam" id="PF01645">
    <property type="entry name" value="Glu_synthase"/>
    <property type="match status" value="1"/>
</dbReference>
<dbReference type="SUPFAM" id="SSF56235">
    <property type="entry name" value="N-terminal nucleophile aminohydrolases (Ntn hydrolases)"/>
    <property type="match status" value="1"/>
</dbReference>
<dbReference type="Gene3D" id="2.160.20.60">
    <property type="entry name" value="Glutamate synthase, alpha subunit, C-terminal domain"/>
    <property type="match status" value="1"/>
</dbReference>
<evidence type="ECO:0000256" key="9">
    <source>
        <dbReference type="ARBA" id="ARBA00023002"/>
    </source>
</evidence>
<dbReference type="InterPro" id="IPR002489">
    <property type="entry name" value="Glu_synth_asu_C"/>
</dbReference>
<organism evidence="16 17">
    <name type="scientific">Fusibacter paucivorans</name>
    <dbReference type="NCBI Taxonomy" id="76009"/>
    <lineage>
        <taxon>Bacteria</taxon>
        <taxon>Bacillati</taxon>
        <taxon>Bacillota</taxon>
        <taxon>Clostridia</taxon>
        <taxon>Eubacteriales</taxon>
        <taxon>Eubacteriales Family XII. Incertae Sedis</taxon>
        <taxon>Fusibacter</taxon>
    </lineage>
</organism>
<dbReference type="Gene3D" id="3.60.20.10">
    <property type="entry name" value="Glutamine Phosphoribosylpyrophosphate, subunit 1, domain 1"/>
    <property type="match status" value="1"/>
</dbReference>
<evidence type="ECO:0000256" key="14">
    <source>
        <dbReference type="ARBA" id="ARBA00029440"/>
    </source>
</evidence>
<keyword evidence="11" id="KW-0411">Iron-sulfur</keyword>
<dbReference type="SUPFAM" id="SSF69336">
    <property type="entry name" value="Alpha subunit of glutamate synthase, C-terminal domain"/>
    <property type="match status" value="1"/>
</dbReference>
<dbReference type="Pfam" id="PF00310">
    <property type="entry name" value="GATase_2"/>
    <property type="match status" value="1"/>
</dbReference>
<dbReference type="Proteomes" id="UP000746471">
    <property type="component" value="Unassembled WGS sequence"/>
</dbReference>
<evidence type="ECO:0000313" key="17">
    <source>
        <dbReference type="Proteomes" id="UP000746471"/>
    </source>
</evidence>
<dbReference type="GO" id="GO:0004355">
    <property type="term" value="F:glutamate synthase (NADPH) activity"/>
    <property type="evidence" value="ECO:0007669"/>
    <property type="project" value="UniProtKB-EC"/>
</dbReference>
<reference evidence="16 17" key="1">
    <citation type="submission" date="2021-05" db="EMBL/GenBank/DDBJ databases">
        <title>Fusibacter ferrireducens sp. nov., an anaerobic, sulfur- and Fe-reducing bacterium isolated from the mangrove sediment.</title>
        <authorList>
            <person name="Qiu D."/>
        </authorList>
    </citation>
    <scope>NUCLEOTIDE SEQUENCE [LARGE SCALE GENOMIC DNA]</scope>
    <source>
        <strain evidence="16 17">DSM 12116</strain>
    </source>
</reference>
<dbReference type="InterPro" id="IPR029055">
    <property type="entry name" value="Ntn_hydrolases_N"/>
</dbReference>
<proteinExistence type="inferred from homology"/>
<dbReference type="PANTHER" id="PTHR11938">
    <property type="entry name" value="FAD NADPH DEHYDROGENASE/OXIDOREDUCTASE"/>
    <property type="match status" value="1"/>
</dbReference>
<comment type="similarity">
    <text evidence="3">Belongs to the glutamate synthase family.</text>
</comment>
<keyword evidence="9 16" id="KW-0560">Oxidoreductase</keyword>
<keyword evidence="6" id="KW-0288">FMN</keyword>
<gene>
    <name evidence="16" type="primary">gltB</name>
    <name evidence="16" type="ORF">KHM83_05595</name>
</gene>
<keyword evidence="8" id="KW-0315">Glutamine amidotransferase</keyword>
<keyword evidence="4" id="KW-0028">Amino-acid biosynthesis</keyword>
<comment type="caution">
    <text evidence="16">The sequence shown here is derived from an EMBL/GenBank/DDBJ whole genome shotgun (WGS) entry which is preliminary data.</text>
</comment>
<evidence type="ECO:0000256" key="1">
    <source>
        <dbReference type="ARBA" id="ARBA00001917"/>
    </source>
</evidence>